<dbReference type="STRING" id="46731.A0A3M6TFK2"/>
<evidence type="ECO:0000256" key="9">
    <source>
        <dbReference type="SAM" id="SignalP"/>
    </source>
</evidence>
<protein>
    <recommendedName>
        <fullName evidence="8">rRNA adenine N(6)-methyltransferase</fullName>
        <ecNumber evidence="8">2.1.1.-</ecNumber>
    </recommendedName>
</protein>
<keyword evidence="12" id="KW-1185">Reference proteome</keyword>
<evidence type="ECO:0000256" key="2">
    <source>
        <dbReference type="ARBA" id="ARBA00022679"/>
    </source>
</evidence>
<evidence type="ECO:0000256" key="5">
    <source>
        <dbReference type="ARBA" id="ARBA00035020"/>
    </source>
</evidence>
<evidence type="ECO:0000256" key="3">
    <source>
        <dbReference type="ARBA" id="ARBA00022691"/>
    </source>
</evidence>
<evidence type="ECO:0000256" key="4">
    <source>
        <dbReference type="ARBA" id="ARBA00022884"/>
    </source>
</evidence>
<keyword evidence="2 7" id="KW-0808">Transferase</keyword>
<dbReference type="InterPro" id="IPR029063">
    <property type="entry name" value="SAM-dependent_MTases_sf"/>
</dbReference>
<dbReference type="OrthoDB" id="74991at2759"/>
<dbReference type="GO" id="GO:0005730">
    <property type="term" value="C:nucleolus"/>
    <property type="evidence" value="ECO:0007669"/>
    <property type="project" value="TreeGrafter"/>
</dbReference>
<evidence type="ECO:0000256" key="7">
    <source>
        <dbReference type="PROSITE-ProRule" id="PRU01026"/>
    </source>
</evidence>
<dbReference type="PROSITE" id="PS51689">
    <property type="entry name" value="SAM_RNA_A_N6_MT"/>
    <property type="match status" value="1"/>
</dbReference>
<keyword evidence="8" id="KW-0698">rRNA processing</keyword>
<dbReference type="SMART" id="SM00650">
    <property type="entry name" value="rADc"/>
    <property type="match status" value="1"/>
</dbReference>
<dbReference type="GO" id="GO:0003723">
    <property type="term" value="F:RNA binding"/>
    <property type="evidence" value="ECO:0007669"/>
    <property type="project" value="UniProtKB-UniRule"/>
</dbReference>
<keyword evidence="9" id="KW-0732">Signal</keyword>
<evidence type="ECO:0000313" key="11">
    <source>
        <dbReference type="EMBL" id="RMX40089.1"/>
    </source>
</evidence>
<dbReference type="Gene3D" id="1.10.8.480">
    <property type="match status" value="1"/>
</dbReference>
<comment type="function">
    <text evidence="6">Specifically dimethylates two adjacent adenosines in the loop of a conserved hairpin near the 3'-end of 18S rRNA in the 40S particle. Involved in the pre-rRNA processing steps leading to small-subunit rRNA production independently of its RNA-modifying catalytic activity. Part of the small subunit (SSU) processome, first precursor of the small eukaryotic ribosomal subunit. During the assembly of the SSU processome in the nucleolus, many ribosome biogenesis factors, an RNA chaperone and ribosomal proteins associate with the nascent pre-rRNA and work in concert to generate RNA folding, modifications, rearrangements and cleavage as well as targeted degradation of pre-ribosomal RNA by the RNA exosome.</text>
</comment>
<dbReference type="AlphaFoldDB" id="A0A3M6TFK2"/>
<dbReference type="SUPFAM" id="SSF53335">
    <property type="entry name" value="S-adenosyl-L-methionine-dependent methyltransferases"/>
    <property type="match status" value="1"/>
</dbReference>
<gene>
    <name evidence="11" type="ORF">pdam_00002303</name>
</gene>
<organism evidence="11 12">
    <name type="scientific">Pocillopora damicornis</name>
    <name type="common">Cauliflower coral</name>
    <name type="synonym">Millepora damicornis</name>
    <dbReference type="NCBI Taxonomy" id="46731"/>
    <lineage>
        <taxon>Eukaryota</taxon>
        <taxon>Metazoa</taxon>
        <taxon>Cnidaria</taxon>
        <taxon>Anthozoa</taxon>
        <taxon>Hexacorallia</taxon>
        <taxon>Scleractinia</taxon>
        <taxon>Astrocoeniina</taxon>
        <taxon>Pocilloporidae</taxon>
        <taxon>Pocillopora</taxon>
    </lineage>
</organism>
<evidence type="ECO:0000259" key="10">
    <source>
        <dbReference type="SMART" id="SM00650"/>
    </source>
</evidence>
<sequence>MFILLACRCAVLMFQREFAQRLIAQPGDKLYCRLSINTQLLARVDHLMKVGKNNFRPPPKVESSVVRIEPKNPPPPINFKEWDGLVRVAFVRKNKTLNSCFSSRAVAEMLEKNYKIHCSLNDIMVDEGFDIKEKVQKLLTENGYDKKRARTMDMDDFLGDWIYLLLLTGRRVNFVGCVTTINRETLFENHASIPSDHLRIAYLYFTYLIPTVSILRDGVDGV</sequence>
<accession>A0A3M6TFK2</accession>
<evidence type="ECO:0000256" key="1">
    <source>
        <dbReference type="ARBA" id="ARBA00022603"/>
    </source>
</evidence>
<feature type="binding site" evidence="7">
    <location>
        <position position="1"/>
    </location>
    <ligand>
        <name>S-adenosyl-L-methionine</name>
        <dbReference type="ChEBI" id="CHEBI:59789"/>
    </ligand>
</feature>
<evidence type="ECO:0000256" key="8">
    <source>
        <dbReference type="RuleBase" id="RU362106"/>
    </source>
</evidence>
<keyword evidence="1 7" id="KW-0489">Methyltransferase</keyword>
<feature type="domain" description="Ribosomal RNA adenine methylase transferase N-terminal" evidence="10">
    <location>
        <begin position="3"/>
        <end position="72"/>
    </location>
</feature>
<evidence type="ECO:0000313" key="12">
    <source>
        <dbReference type="Proteomes" id="UP000275408"/>
    </source>
</evidence>
<comment type="similarity">
    <text evidence="7 8">Belongs to the class I-like SAM-binding methyltransferase superfamily. rRNA adenine N(6)-methyltransferase family.</text>
</comment>
<comment type="caution">
    <text evidence="7">Lacks conserved residue(s) required for the propagation of feature annotation.</text>
</comment>
<comment type="subunit">
    <text evidence="5">Part of the small subunit (SSU) processome, composed of more than 70 proteins and the RNA chaperone small nucleolar RNA (snoRNA) U3.</text>
</comment>
<evidence type="ECO:0000256" key="6">
    <source>
        <dbReference type="ARBA" id="ARBA00046134"/>
    </source>
</evidence>
<dbReference type="Pfam" id="PF00398">
    <property type="entry name" value="RrnaAD"/>
    <property type="match status" value="1"/>
</dbReference>
<keyword evidence="3 7" id="KW-0949">S-adenosyl-L-methionine</keyword>
<dbReference type="InterPro" id="IPR020598">
    <property type="entry name" value="rRNA_Ade_methylase_Trfase_N"/>
</dbReference>
<dbReference type="Gene3D" id="3.40.50.150">
    <property type="entry name" value="Vaccinia Virus protein VP39"/>
    <property type="match status" value="1"/>
</dbReference>
<dbReference type="EC" id="2.1.1.-" evidence="8"/>
<name>A0A3M6TFK2_POCDA</name>
<feature type="chain" id="PRO_5018015346" description="rRNA adenine N(6)-methyltransferase" evidence="9">
    <location>
        <begin position="20"/>
        <end position="222"/>
    </location>
</feature>
<comment type="caution">
    <text evidence="11">The sequence shown here is derived from an EMBL/GenBank/DDBJ whole genome shotgun (WGS) entry which is preliminary data.</text>
</comment>
<dbReference type="GO" id="GO:0000179">
    <property type="term" value="F:rRNA (adenine-N6,N6-)-dimethyltransferase activity"/>
    <property type="evidence" value="ECO:0007669"/>
    <property type="project" value="UniProtKB-UniRule"/>
</dbReference>
<keyword evidence="4 7" id="KW-0694">RNA-binding</keyword>
<dbReference type="PANTHER" id="PTHR11727:SF7">
    <property type="entry name" value="DIMETHYLADENOSINE TRANSFERASE-RELATED"/>
    <property type="match status" value="1"/>
</dbReference>
<proteinExistence type="inferred from homology"/>
<reference evidence="11 12" key="1">
    <citation type="journal article" date="2018" name="Sci. Rep.">
        <title>Comparative analysis of the Pocillopora damicornis genome highlights role of immune system in coral evolution.</title>
        <authorList>
            <person name="Cunning R."/>
            <person name="Bay R.A."/>
            <person name="Gillette P."/>
            <person name="Baker A.C."/>
            <person name="Traylor-Knowles N."/>
        </authorList>
    </citation>
    <scope>NUCLEOTIDE SEQUENCE [LARGE SCALE GENOMIC DNA]</scope>
    <source>
        <strain evidence="11">RSMAS</strain>
        <tissue evidence="11">Whole animal</tissue>
    </source>
</reference>
<dbReference type="InterPro" id="IPR001737">
    <property type="entry name" value="KsgA/Erm"/>
</dbReference>
<dbReference type="PANTHER" id="PTHR11727">
    <property type="entry name" value="DIMETHYLADENOSINE TRANSFERASE"/>
    <property type="match status" value="1"/>
</dbReference>
<feature type="signal peptide" evidence="9">
    <location>
        <begin position="1"/>
        <end position="19"/>
    </location>
</feature>
<dbReference type="Proteomes" id="UP000275408">
    <property type="component" value="Unassembled WGS sequence"/>
</dbReference>
<dbReference type="EMBL" id="RCHS01003687">
    <property type="protein sequence ID" value="RMX40089.1"/>
    <property type="molecule type" value="Genomic_DNA"/>
</dbReference>